<dbReference type="Ensembl" id="ENSECAT00000123670.1">
    <property type="protein sequence ID" value="ENSECAP00000065413.1"/>
    <property type="gene ID" value="ENSECAG00000049465.1"/>
</dbReference>
<evidence type="ECO:0008006" key="3">
    <source>
        <dbReference type="Google" id="ProtNLM"/>
    </source>
</evidence>
<accession>A0A9L0SD01</accession>
<evidence type="ECO:0000313" key="2">
    <source>
        <dbReference type="Proteomes" id="UP000002281"/>
    </source>
</evidence>
<dbReference type="Ensembl" id="ENSECAT00000105291.1">
    <property type="protein sequence ID" value="ENSECAP00000085397.1"/>
    <property type="gene ID" value="ENSECAG00000049465.1"/>
</dbReference>
<dbReference type="Ensembl" id="ENSECAT00000095377.1">
    <property type="protein sequence ID" value="ENSECAP00000070789.1"/>
    <property type="gene ID" value="ENSECAG00000049465.1"/>
</dbReference>
<dbReference type="Ensembl" id="ENSECAT00000082950.1">
    <property type="protein sequence ID" value="ENSECAP00000057074.1"/>
    <property type="gene ID" value="ENSECAG00000049465.1"/>
</dbReference>
<dbReference type="Ensembl" id="ENSECAT00000098799.1">
    <property type="protein sequence ID" value="ENSECAP00000074140.1"/>
    <property type="gene ID" value="ENSECAG00000049465.1"/>
</dbReference>
<dbReference type="GeneTree" id="ENSGT01090000263372"/>
<dbReference type="Ensembl" id="ENSECAT00000130107.1">
    <property type="protein sequence ID" value="ENSECAP00000090070.1"/>
    <property type="gene ID" value="ENSECAG00000049465.1"/>
</dbReference>
<reference evidence="1 2" key="1">
    <citation type="journal article" date="2009" name="Science">
        <title>Genome sequence, comparative analysis, and population genetics of the domestic horse.</title>
        <authorList>
            <consortium name="Broad Institute Genome Sequencing Platform"/>
            <consortium name="Broad Institute Whole Genome Assembly Team"/>
            <person name="Wade C.M."/>
            <person name="Giulotto E."/>
            <person name="Sigurdsson S."/>
            <person name="Zoli M."/>
            <person name="Gnerre S."/>
            <person name="Imsland F."/>
            <person name="Lear T.L."/>
            <person name="Adelson D.L."/>
            <person name="Bailey E."/>
            <person name="Bellone R.R."/>
            <person name="Bloecker H."/>
            <person name="Distl O."/>
            <person name="Edgar R.C."/>
            <person name="Garber M."/>
            <person name="Leeb T."/>
            <person name="Mauceli E."/>
            <person name="MacLeod J.N."/>
            <person name="Penedo M.C.T."/>
            <person name="Raison J.M."/>
            <person name="Sharpe T."/>
            <person name="Vogel J."/>
            <person name="Andersson L."/>
            <person name="Antczak D.F."/>
            <person name="Biagi T."/>
            <person name="Binns M.M."/>
            <person name="Chowdhary B.P."/>
            <person name="Coleman S.J."/>
            <person name="Della Valle G."/>
            <person name="Fryc S."/>
            <person name="Guerin G."/>
            <person name="Hasegawa T."/>
            <person name="Hill E.W."/>
            <person name="Jurka J."/>
            <person name="Kiialainen A."/>
            <person name="Lindgren G."/>
            <person name="Liu J."/>
            <person name="Magnani E."/>
            <person name="Mickelson J.R."/>
            <person name="Murray J."/>
            <person name="Nergadze S.G."/>
            <person name="Onofrio R."/>
            <person name="Pedroni S."/>
            <person name="Piras M.F."/>
            <person name="Raudsepp T."/>
            <person name="Rocchi M."/>
            <person name="Roeed K.H."/>
            <person name="Ryder O.A."/>
            <person name="Searle S."/>
            <person name="Skow L."/>
            <person name="Swinburne J.E."/>
            <person name="Syvaenen A.C."/>
            <person name="Tozaki T."/>
            <person name="Valberg S.J."/>
            <person name="Vaudin M."/>
            <person name="White J.R."/>
            <person name="Zody M.C."/>
            <person name="Lander E.S."/>
            <person name="Lindblad-Toh K."/>
        </authorList>
    </citation>
    <scope>NUCLEOTIDE SEQUENCE [LARGE SCALE GENOMIC DNA]</scope>
    <source>
        <strain evidence="1 2">Thoroughbred</strain>
    </source>
</reference>
<sequence length="106" mass="12869">MPKEMKTYIHTKTCIQMFRAAKFIIGKKWKQSKFPSVDEWIKKMCYMHITEYHLAVKRTEVLIHAATWMNVKNIMLSERSQSQKITYCMIPFILNIQYRQIHRDNK</sequence>
<dbReference type="Proteomes" id="UP000002281">
    <property type="component" value="Chromosome 5"/>
</dbReference>
<protein>
    <recommendedName>
        <fullName evidence="3">DUF1725 domain-containing protein</fullName>
    </recommendedName>
</protein>
<dbReference type="Ensembl" id="ENSECAT00000079803.1">
    <property type="protein sequence ID" value="ENSECAP00000074011.1"/>
    <property type="gene ID" value="ENSECAG00000049465.1"/>
</dbReference>
<evidence type="ECO:0000313" key="1">
    <source>
        <dbReference type="Ensembl" id="ENSECAP00000074011.1"/>
    </source>
</evidence>
<dbReference type="Ensembl" id="ENSECAT00000104807.1">
    <property type="protein sequence ID" value="ENSECAP00000084099.1"/>
    <property type="gene ID" value="ENSECAG00000049465.1"/>
</dbReference>
<name>A0A9L0SD01_HORSE</name>
<dbReference type="Ensembl" id="ENSECAT00000089862.1">
    <property type="protein sequence ID" value="ENSECAP00000088662.1"/>
    <property type="gene ID" value="ENSECAG00000049465.1"/>
</dbReference>
<dbReference type="AlphaFoldDB" id="A0A9L0SD01"/>
<keyword evidence="2" id="KW-1185">Reference proteome</keyword>
<dbReference type="Ensembl" id="ENSECAT00000134869.1">
    <property type="protein sequence ID" value="ENSECAP00000057205.1"/>
    <property type="gene ID" value="ENSECAG00000049465.1"/>
</dbReference>
<reference evidence="1" key="2">
    <citation type="submission" date="2025-05" db="UniProtKB">
        <authorList>
            <consortium name="Ensembl"/>
        </authorList>
    </citation>
    <scope>IDENTIFICATION</scope>
    <source>
        <strain evidence="1">Thoroughbred</strain>
    </source>
</reference>
<proteinExistence type="predicted"/>
<organism evidence="1 2">
    <name type="scientific">Equus caballus</name>
    <name type="common">Horse</name>
    <dbReference type="NCBI Taxonomy" id="9796"/>
    <lineage>
        <taxon>Eukaryota</taxon>
        <taxon>Metazoa</taxon>
        <taxon>Chordata</taxon>
        <taxon>Craniata</taxon>
        <taxon>Vertebrata</taxon>
        <taxon>Euteleostomi</taxon>
        <taxon>Mammalia</taxon>
        <taxon>Eutheria</taxon>
        <taxon>Laurasiatheria</taxon>
        <taxon>Perissodactyla</taxon>
        <taxon>Equidae</taxon>
        <taxon>Equus</taxon>
    </lineage>
</organism>